<evidence type="ECO:0000256" key="2">
    <source>
        <dbReference type="ARBA" id="ARBA00004370"/>
    </source>
</evidence>
<protein>
    <recommendedName>
        <fullName evidence="3">histidine kinase</fullName>
        <ecNumber evidence="3">2.7.13.3</ecNumber>
    </recommendedName>
</protein>
<keyword evidence="5" id="KW-0808">Transferase</keyword>
<dbReference type="Pfam" id="PF13191">
    <property type="entry name" value="AAA_16"/>
    <property type="match status" value="1"/>
</dbReference>
<name>A0A1G9BTR8_9BACT</name>
<feature type="modified residue" description="4-aspartylphosphate" evidence="11">
    <location>
        <position position="2063"/>
    </location>
</feature>
<comment type="subcellular location">
    <subcellularLocation>
        <location evidence="2">Membrane</location>
    </subcellularLocation>
</comment>
<dbReference type="PROSITE" id="PS50113">
    <property type="entry name" value="PAC"/>
    <property type="match status" value="1"/>
</dbReference>
<dbReference type="Gene3D" id="3.40.50.2300">
    <property type="match status" value="2"/>
</dbReference>
<dbReference type="Gene3D" id="3.40.50.300">
    <property type="entry name" value="P-loop containing nucleotide triphosphate hydrolases"/>
    <property type="match status" value="1"/>
</dbReference>
<dbReference type="InterPro" id="IPR001610">
    <property type="entry name" value="PAC"/>
</dbReference>
<dbReference type="Pfam" id="PF00069">
    <property type="entry name" value="Pkinase"/>
    <property type="match status" value="1"/>
</dbReference>
<dbReference type="EMBL" id="FNGA01000001">
    <property type="protein sequence ID" value="SDK42375.1"/>
    <property type="molecule type" value="Genomic_DNA"/>
</dbReference>
<dbReference type="InterPro" id="IPR004358">
    <property type="entry name" value="Sig_transdc_His_kin-like_C"/>
</dbReference>
<evidence type="ECO:0000256" key="11">
    <source>
        <dbReference type="PROSITE-ProRule" id="PRU00169"/>
    </source>
</evidence>
<dbReference type="InterPro" id="IPR041664">
    <property type="entry name" value="AAA_16"/>
</dbReference>
<dbReference type="FunFam" id="1.10.287.130:FF:000038">
    <property type="entry name" value="Sensory transduction histidine kinase"/>
    <property type="match status" value="1"/>
</dbReference>
<dbReference type="NCBIfam" id="TIGR00229">
    <property type="entry name" value="sensory_box"/>
    <property type="match status" value="1"/>
</dbReference>
<dbReference type="SUPFAM" id="SSF55781">
    <property type="entry name" value="GAF domain-like"/>
    <property type="match status" value="1"/>
</dbReference>
<evidence type="ECO:0000256" key="8">
    <source>
        <dbReference type="ARBA" id="ARBA00022840"/>
    </source>
</evidence>
<keyword evidence="10" id="KW-0472">Membrane</keyword>
<dbReference type="GO" id="GO:0005524">
    <property type="term" value="F:ATP binding"/>
    <property type="evidence" value="ECO:0007669"/>
    <property type="project" value="UniProtKB-KW"/>
</dbReference>
<dbReference type="EC" id="2.7.13.3" evidence="3"/>
<dbReference type="CDD" id="cd16922">
    <property type="entry name" value="HATPase_EvgS-ArcB-TorS-like"/>
    <property type="match status" value="1"/>
</dbReference>
<reference evidence="17" key="1">
    <citation type="submission" date="2016-10" db="EMBL/GenBank/DDBJ databases">
        <authorList>
            <person name="Varghese N."/>
            <person name="Submissions S."/>
        </authorList>
    </citation>
    <scope>NUCLEOTIDE SEQUENCE [LARGE SCALE GENOMIC DNA]</scope>
    <source>
        <strain evidence="17">DSM 16995</strain>
    </source>
</reference>
<dbReference type="SUPFAM" id="SSF47384">
    <property type="entry name" value="Homodimeric domain of signal transducing histidine kinase"/>
    <property type="match status" value="1"/>
</dbReference>
<dbReference type="InterPro" id="IPR000719">
    <property type="entry name" value="Prot_kinase_dom"/>
</dbReference>
<dbReference type="CDD" id="cd00130">
    <property type="entry name" value="PAS"/>
    <property type="match status" value="1"/>
</dbReference>
<dbReference type="CDD" id="cd17546">
    <property type="entry name" value="REC_hyHK_CKI1_RcsC-like"/>
    <property type="match status" value="1"/>
</dbReference>
<dbReference type="InterPro" id="IPR029016">
    <property type="entry name" value="GAF-like_dom_sf"/>
</dbReference>
<evidence type="ECO:0000256" key="7">
    <source>
        <dbReference type="ARBA" id="ARBA00022777"/>
    </source>
</evidence>
<dbReference type="Pfam" id="PF01590">
    <property type="entry name" value="GAF"/>
    <property type="match status" value="1"/>
</dbReference>
<dbReference type="SMART" id="SM00086">
    <property type="entry name" value="PAC"/>
    <property type="match status" value="1"/>
</dbReference>
<dbReference type="CDD" id="cd00082">
    <property type="entry name" value="HisKA"/>
    <property type="match status" value="1"/>
</dbReference>
<sequence length="2135" mass="240962">MIDLVGYEKVSPLFKEEELSLCRAVRDYDGSTVLIKYPTSKFPSPKLLSEIKNEYATSLEIGKQGAIYPIALHQTDNSLALILEDKGYSLLNNFIINTDIDLKLKILLAIKALTALNCVHSKGFLHRNVKPDSFAVSRDMHEVVMTGLQRCSRFPDSASRINIGLIPDNFLPYISPEQSGRISEDSDHRSDFYSFGVSLFELFTGSLPFSAEDASELIHCHLAQEPPIPDMINPEIPEQLSAVILKLLAKNPEDRYQSAHGIKQDLKICLKICDKSFLPEGFKAGDKDISDTFTLSRRLFGRKGEKHLLLKAFKKSALGSCEVVMVKGEPGSGKTSLINHIHKQVDEARGEFISGKFDQFKRNIPYSALIQAFQKLIRKRLTNSTPVINAWGKCIIKVLGSNAGLITEVIPELELLIGPQPPPAKLPLTEARSRFNLVFKNFIKIFPNLDHPLVLFIDDLQWADASTTGLITELIADKETTHLLFIGAYRDSQSLNSDVRDMLTDLKDLSPNIITIPLNRLKQQHVLGFISRTFRTERSRASELAKLIFNRTGGNPLFVREYIRNLYRAELIKFNYEKTRWDWDVKAIRKISMDGNIVELMAEKIKNLAPDDQKILKTASCIGGKFDMNTLIAVTDLPKEEIVSFLNIALRNGLLLSSEESPEGADLISSDLKWTPQLSFMHDRVQQAAYSMLTKQEKTALHLKIGRNMLRIFDDSKIEEIIFDVAMQFKESLSELTEEDERYQVSAIFRRAGKKAKRSSAFDLAANYFATGIQLLNQDCWIKNYDLTFDMHLDWLECEYLNGGTKHAEEIFTDILEKAANKHDISKIKLAKIMRYTNQSKYQEAVKMTLELLTLFGMNIPEHPAKFAQTSELLKTKTLLHNKSVKDLYNLPKMKDPEQLEIMKLLMHIITPAYMYNKQLVFFIVLKMLRLSLKYGNAPSSAFGYMFYAMFLAAKDFSFEKSKNYTQLAVDLNKQFENKELDTKINLLRGCAHDHWHVPIAQNIRTLETAFQSGQLNGDATYGRYASYFAVYYKFLQGSSLSDVKSDADKYLNFLQNSPNQFTTGVLQLIKQMSKSFEGTTHTPGFLNDESFHEKELIGMAKNSGSEVIEYWAKISKIITLSFFGYNHQALEQIENIQKNIEKYLFGMLNVPIFHFFSVINMTALYNDSSVSKQKIFKKRIKNSLTKLKIWEQNCPENFSHLFLLASAEHHSLTGQSSSALRLYEEAIRTSIENGFNNFAALSCELAAKFHFTIGSKRTGISLIDEACEHYKNWGASAKVHQLITDYHSLPEELPASLMETKSEQARCNTKNSCSLDLSAVMKASLAISGEIVLERLLDKLMRIVIENAGAQKASLLLNNKKNTLELVAHAEVSKHGISTQVKSTPKANSYCESIVNYVFRSKDNIVLRDASSQGPFIIDSYIIKHSPKSVLAMPIINQQVMRGVLYLENNLSPGVFTEERLEVLNLLCSQASISIQNASLYSDLRESETQYRTLLESINVGVYRAEASLEGKLIRGNRALAKMFGYSDWDSFHMTPIKSLFIHQENHYSILNELLSGKSVRDKEVQMQKTDGTPIWVNITASLYLDENSKTKWMEGVIEDITEQKKTRELERAKVAADAANKAKSDFLASMSHEIRTPMNAILGMADLLWESRLSKAQKNYVKIFKNAGENLLLLINDILDLSKIEAGQITLEKIDFELEDIFEEIGSIFALRAQTKGIDLSWYITPELPKTINGDPTRIRQVLVNLIGNALKFTDQGSVTYEASITETGMLKIIIKDTGIGIPDSKMNQIFDTFSQADSSTTRTFGGTGLGLSICTQMVKCMGGGLFVSSQKDQGSSFSFTMQLTFPQNQHKSLPLNGISILLIDKNYPSRKYLKNALTDLGASVSIAETMNQATTTAAELSLAKSSRKALIIGEPAWDANSFDVLRTLKKDLCKGWSLIMIMESKPVPRATVRARQLGASYIHKPISPRTIANEINESDSDKKTLEDLNDFDLNFENETNRADSFREKEASILLIEDSEDNRRVVDLYLKESPYQITMAENGKEGLEKFILGNYDLVLMDIQMPIMDGYEATKAIRQFELDNKKKITPILALTANAFLEDAQKCINCGCTDHLAKPIKKKKLISTLEDYLEK</sequence>
<evidence type="ECO:0000256" key="5">
    <source>
        <dbReference type="ARBA" id="ARBA00022679"/>
    </source>
</evidence>
<dbReference type="InterPro" id="IPR003594">
    <property type="entry name" value="HATPase_dom"/>
</dbReference>
<dbReference type="FunFam" id="3.30.565.10:FF:000078">
    <property type="entry name" value="Two-component sensor histidine kinase"/>
    <property type="match status" value="1"/>
</dbReference>
<dbReference type="SUPFAM" id="SSF52172">
    <property type="entry name" value="CheY-like"/>
    <property type="match status" value="2"/>
</dbReference>
<dbReference type="InterPro" id="IPR001789">
    <property type="entry name" value="Sig_transdc_resp-reg_receiver"/>
</dbReference>
<dbReference type="SUPFAM" id="SSF55785">
    <property type="entry name" value="PYP-like sensor domain (PAS domain)"/>
    <property type="match status" value="1"/>
</dbReference>
<dbReference type="GO" id="GO:0000155">
    <property type="term" value="F:phosphorelay sensor kinase activity"/>
    <property type="evidence" value="ECO:0007669"/>
    <property type="project" value="InterPro"/>
</dbReference>
<dbReference type="SMART" id="SM00220">
    <property type="entry name" value="S_TKc"/>
    <property type="match status" value="1"/>
</dbReference>
<evidence type="ECO:0000256" key="6">
    <source>
        <dbReference type="ARBA" id="ARBA00022741"/>
    </source>
</evidence>
<evidence type="ECO:0000313" key="16">
    <source>
        <dbReference type="EMBL" id="SDK42375.1"/>
    </source>
</evidence>
<keyword evidence="9" id="KW-0902">Two-component regulatory system</keyword>
<dbReference type="RefSeq" id="WP_092157733.1">
    <property type="nucleotide sequence ID" value="NZ_FNGA01000001.1"/>
</dbReference>
<dbReference type="PANTHER" id="PTHR43642">
    <property type="entry name" value="HYBRID SIGNAL TRANSDUCTION HISTIDINE KINASE G"/>
    <property type="match status" value="1"/>
</dbReference>
<dbReference type="PROSITE" id="PS50011">
    <property type="entry name" value="PROTEIN_KINASE_DOM"/>
    <property type="match status" value="1"/>
</dbReference>
<feature type="domain" description="PAC" evidence="15">
    <location>
        <begin position="1562"/>
        <end position="1614"/>
    </location>
</feature>
<dbReference type="Gene3D" id="3.30.450.40">
    <property type="match status" value="1"/>
</dbReference>
<dbReference type="SMART" id="SM00388">
    <property type="entry name" value="HisKA"/>
    <property type="match status" value="1"/>
</dbReference>
<dbReference type="SMART" id="SM00065">
    <property type="entry name" value="GAF"/>
    <property type="match status" value="1"/>
</dbReference>
<evidence type="ECO:0000256" key="4">
    <source>
        <dbReference type="ARBA" id="ARBA00022553"/>
    </source>
</evidence>
<dbReference type="SMART" id="SM00448">
    <property type="entry name" value="REC"/>
    <property type="match status" value="2"/>
</dbReference>
<dbReference type="InterPro" id="IPR005467">
    <property type="entry name" value="His_kinase_dom"/>
</dbReference>
<feature type="domain" description="Response regulatory" evidence="14">
    <location>
        <begin position="1862"/>
        <end position="1982"/>
    </location>
</feature>
<dbReference type="SUPFAM" id="SSF52540">
    <property type="entry name" value="P-loop containing nucleoside triphosphate hydrolases"/>
    <property type="match status" value="1"/>
</dbReference>
<dbReference type="SMART" id="SM00387">
    <property type="entry name" value="HATPase_c"/>
    <property type="match status" value="1"/>
</dbReference>
<evidence type="ECO:0000259" key="14">
    <source>
        <dbReference type="PROSITE" id="PS50110"/>
    </source>
</evidence>
<dbReference type="InterPro" id="IPR003661">
    <property type="entry name" value="HisK_dim/P_dom"/>
</dbReference>
<dbReference type="InterPro" id="IPR035965">
    <property type="entry name" value="PAS-like_dom_sf"/>
</dbReference>
<feature type="domain" description="Response regulatory" evidence="14">
    <location>
        <begin position="2014"/>
        <end position="2133"/>
    </location>
</feature>
<gene>
    <name evidence="16" type="ORF">SAMN05660337_0403</name>
</gene>
<feature type="domain" description="Protein kinase" evidence="12">
    <location>
        <begin position="1"/>
        <end position="278"/>
    </location>
</feature>
<dbReference type="PROSITE" id="PS50110">
    <property type="entry name" value="RESPONSE_REGULATORY"/>
    <property type="match status" value="2"/>
</dbReference>
<keyword evidence="4 11" id="KW-0597">Phosphoprotein</keyword>
<evidence type="ECO:0000313" key="17">
    <source>
        <dbReference type="Proteomes" id="UP000199053"/>
    </source>
</evidence>
<evidence type="ECO:0000259" key="12">
    <source>
        <dbReference type="PROSITE" id="PS50011"/>
    </source>
</evidence>
<proteinExistence type="predicted"/>
<accession>A0A1G9BTR8</accession>
<dbReference type="STRING" id="246191.SAMN05660337_0403"/>
<comment type="catalytic activity">
    <reaction evidence="1">
        <text>ATP + protein L-histidine = ADP + protein N-phospho-L-histidine.</text>
        <dbReference type="EC" id="2.7.13.3"/>
    </reaction>
</comment>
<dbReference type="Gene3D" id="3.30.450.20">
    <property type="entry name" value="PAS domain"/>
    <property type="match status" value="1"/>
</dbReference>
<dbReference type="InterPro" id="IPR011009">
    <property type="entry name" value="Kinase-like_dom_sf"/>
</dbReference>
<evidence type="ECO:0000256" key="9">
    <source>
        <dbReference type="ARBA" id="ARBA00023012"/>
    </source>
</evidence>
<dbReference type="OrthoDB" id="5521237at2"/>
<dbReference type="PROSITE" id="PS50109">
    <property type="entry name" value="HIS_KIN"/>
    <property type="match status" value="1"/>
</dbReference>
<evidence type="ECO:0000256" key="10">
    <source>
        <dbReference type="ARBA" id="ARBA00023136"/>
    </source>
</evidence>
<dbReference type="Pfam" id="PF13426">
    <property type="entry name" value="PAS_9"/>
    <property type="match status" value="1"/>
</dbReference>
<dbReference type="InterPro" id="IPR036890">
    <property type="entry name" value="HATPase_C_sf"/>
</dbReference>
<dbReference type="PANTHER" id="PTHR43642:SF1">
    <property type="entry name" value="HYBRID SIGNAL TRANSDUCTION HISTIDINE KINASE G"/>
    <property type="match status" value="1"/>
</dbReference>
<dbReference type="InterPro" id="IPR000014">
    <property type="entry name" value="PAS"/>
</dbReference>
<dbReference type="PRINTS" id="PR00344">
    <property type="entry name" value="BCTRLSENSOR"/>
</dbReference>
<feature type="domain" description="Histidine kinase" evidence="13">
    <location>
        <begin position="1631"/>
        <end position="1848"/>
    </location>
</feature>
<dbReference type="Pfam" id="PF00072">
    <property type="entry name" value="Response_reg"/>
    <property type="match status" value="1"/>
</dbReference>
<dbReference type="InterPro" id="IPR036097">
    <property type="entry name" value="HisK_dim/P_sf"/>
</dbReference>
<dbReference type="SUPFAM" id="SSF55874">
    <property type="entry name" value="ATPase domain of HSP90 chaperone/DNA topoisomerase II/histidine kinase"/>
    <property type="match status" value="1"/>
</dbReference>
<dbReference type="InterPro" id="IPR003018">
    <property type="entry name" value="GAF"/>
</dbReference>
<evidence type="ECO:0000259" key="13">
    <source>
        <dbReference type="PROSITE" id="PS50109"/>
    </source>
</evidence>
<evidence type="ECO:0000259" key="15">
    <source>
        <dbReference type="PROSITE" id="PS50113"/>
    </source>
</evidence>
<dbReference type="InterPro" id="IPR027417">
    <property type="entry name" value="P-loop_NTPase"/>
</dbReference>
<dbReference type="Gene3D" id="1.10.510.10">
    <property type="entry name" value="Transferase(Phosphotransferase) domain 1"/>
    <property type="match status" value="1"/>
</dbReference>
<keyword evidence="8" id="KW-0067">ATP-binding</keyword>
<dbReference type="Gene3D" id="1.10.287.130">
    <property type="match status" value="1"/>
</dbReference>
<dbReference type="InterPro" id="IPR053159">
    <property type="entry name" value="Hybrid_Histidine_Kinase"/>
</dbReference>
<evidence type="ECO:0000256" key="3">
    <source>
        <dbReference type="ARBA" id="ARBA00012438"/>
    </source>
</evidence>
<dbReference type="GO" id="GO:0016020">
    <property type="term" value="C:membrane"/>
    <property type="evidence" value="ECO:0007669"/>
    <property type="project" value="UniProtKB-SubCell"/>
</dbReference>
<keyword evidence="6" id="KW-0547">Nucleotide-binding</keyword>
<evidence type="ECO:0000256" key="1">
    <source>
        <dbReference type="ARBA" id="ARBA00000085"/>
    </source>
</evidence>
<comment type="caution">
    <text evidence="11">Lacks conserved residue(s) required for the propagation of feature annotation.</text>
</comment>
<dbReference type="Pfam" id="PF00512">
    <property type="entry name" value="HisKA"/>
    <property type="match status" value="1"/>
</dbReference>
<dbReference type="InterPro" id="IPR011006">
    <property type="entry name" value="CheY-like_superfamily"/>
</dbReference>
<dbReference type="Gene3D" id="3.30.565.10">
    <property type="entry name" value="Histidine kinase-like ATPase, C-terminal domain"/>
    <property type="match status" value="1"/>
</dbReference>
<keyword evidence="17" id="KW-1185">Reference proteome</keyword>
<dbReference type="Proteomes" id="UP000199053">
    <property type="component" value="Unassembled WGS sequence"/>
</dbReference>
<dbReference type="InterPro" id="IPR000700">
    <property type="entry name" value="PAS-assoc_C"/>
</dbReference>
<organism evidence="16 17">
    <name type="scientific">Maridesulfovibrio ferrireducens</name>
    <dbReference type="NCBI Taxonomy" id="246191"/>
    <lineage>
        <taxon>Bacteria</taxon>
        <taxon>Pseudomonadati</taxon>
        <taxon>Thermodesulfobacteriota</taxon>
        <taxon>Desulfovibrionia</taxon>
        <taxon>Desulfovibrionales</taxon>
        <taxon>Desulfovibrionaceae</taxon>
        <taxon>Maridesulfovibrio</taxon>
    </lineage>
</organism>
<dbReference type="SUPFAM" id="SSF56112">
    <property type="entry name" value="Protein kinase-like (PK-like)"/>
    <property type="match status" value="1"/>
</dbReference>
<keyword evidence="7" id="KW-0418">Kinase</keyword>
<dbReference type="Pfam" id="PF02518">
    <property type="entry name" value="HATPase_c"/>
    <property type="match status" value="1"/>
</dbReference>